<evidence type="ECO:0000313" key="1">
    <source>
        <dbReference type="EMBL" id="TNC52303.1"/>
    </source>
</evidence>
<dbReference type="NCBIfam" id="NF002558">
    <property type="entry name" value="PRK02126.1"/>
    <property type="match status" value="1"/>
</dbReference>
<name>A0A5C4N6H5_9RHOB</name>
<comment type="caution">
    <text evidence="1">The sequence shown here is derived from an EMBL/GenBank/DDBJ whole genome shotgun (WGS) entry which is preliminary data.</text>
</comment>
<sequence>MSWLVQSRLVNGPFGDPGVYVDFLFGRRAILFDLGDLSPLAPREVLRVSDVFVSHRHMDHFVGFDRLLRLRLNRPGVLRMVGPPGLIGGIRAKLDSYDWNLLGEGSVDFGIEAAEFAEGRLGPWTGFRARDAFRACPVARAELSEGVVLAEDDLTIECAALDHGVPCLAFALQERAQVSVLPEGLAQLGLSVGPWLKAAKSAVRRGEPDDWLIDAGDGDTRPLGLLREKAFRTAPGQRLAYVTDTAFHDANASHIRNLAQNAHQLYIEAVFLDEDVAEANLRRHLTAGQAGRLAREAGARRITTFHHSPRYLDRPEALATEACEAFEGTFPPLD</sequence>
<dbReference type="Gene3D" id="3.60.15.10">
    <property type="entry name" value="Ribonuclease Z/Hydroxyacylglutathione hydrolase-like"/>
    <property type="match status" value="1"/>
</dbReference>
<dbReference type="Proteomes" id="UP000305887">
    <property type="component" value="Unassembled WGS sequence"/>
</dbReference>
<dbReference type="EMBL" id="VDFU01000002">
    <property type="protein sequence ID" value="TNC52303.1"/>
    <property type="molecule type" value="Genomic_DNA"/>
</dbReference>
<gene>
    <name evidence="1" type="ORF">FHG66_01815</name>
</gene>
<dbReference type="AlphaFoldDB" id="A0A5C4N6H5"/>
<protein>
    <submittedName>
        <fullName evidence="1">Ribonuclease Z</fullName>
    </submittedName>
</protein>
<dbReference type="GO" id="GO:0042781">
    <property type="term" value="F:3'-tRNA processing endoribonuclease activity"/>
    <property type="evidence" value="ECO:0007669"/>
    <property type="project" value="TreeGrafter"/>
</dbReference>
<dbReference type="SUPFAM" id="SSF56281">
    <property type="entry name" value="Metallo-hydrolase/oxidoreductase"/>
    <property type="match status" value="1"/>
</dbReference>
<organism evidence="1 2">
    <name type="scientific">Rubellimicrobium rubrum</name>
    <dbReference type="NCBI Taxonomy" id="2585369"/>
    <lineage>
        <taxon>Bacteria</taxon>
        <taxon>Pseudomonadati</taxon>
        <taxon>Pseudomonadota</taxon>
        <taxon>Alphaproteobacteria</taxon>
        <taxon>Rhodobacterales</taxon>
        <taxon>Roseobacteraceae</taxon>
        <taxon>Rubellimicrobium</taxon>
    </lineage>
</organism>
<accession>A0A5C4N6H5</accession>
<reference evidence="1 2" key="1">
    <citation type="submission" date="2019-06" db="EMBL/GenBank/DDBJ databases">
        <title>YIM 131921 draft genome.</title>
        <authorList>
            <person name="Jiang L."/>
        </authorList>
    </citation>
    <scope>NUCLEOTIDE SEQUENCE [LARGE SCALE GENOMIC DNA]</scope>
    <source>
        <strain evidence="1 2">YIM 131921</strain>
    </source>
</reference>
<proteinExistence type="predicted"/>
<dbReference type="OrthoDB" id="9800940at2"/>
<dbReference type="RefSeq" id="WP_139074987.1">
    <property type="nucleotide sequence ID" value="NZ_VDFU01000002.1"/>
</dbReference>
<keyword evidence="2" id="KW-1185">Reference proteome</keyword>
<dbReference type="PANTHER" id="PTHR46018:SF7">
    <property type="entry name" value="RIBONUCLEASE Z"/>
    <property type="match status" value="1"/>
</dbReference>
<evidence type="ECO:0000313" key="2">
    <source>
        <dbReference type="Proteomes" id="UP000305887"/>
    </source>
</evidence>
<dbReference type="InterPro" id="IPR036866">
    <property type="entry name" value="RibonucZ/Hydroxyglut_hydro"/>
</dbReference>
<dbReference type="PANTHER" id="PTHR46018">
    <property type="entry name" value="ZINC PHOSPHODIESTERASE ELAC PROTEIN 1"/>
    <property type="match status" value="1"/>
</dbReference>